<comment type="caution">
    <text evidence="2">The sequence shown here is derived from an EMBL/GenBank/DDBJ whole genome shotgun (WGS) entry which is preliminary data.</text>
</comment>
<gene>
    <name evidence="2" type="ORF">E8M12_07850</name>
</gene>
<dbReference type="OrthoDB" id="6402522at2"/>
<organism evidence="2 3">
    <name type="scientific">Thalassotalea mangrovi</name>
    <dbReference type="NCBI Taxonomy" id="2572245"/>
    <lineage>
        <taxon>Bacteria</taxon>
        <taxon>Pseudomonadati</taxon>
        <taxon>Pseudomonadota</taxon>
        <taxon>Gammaproteobacteria</taxon>
        <taxon>Alteromonadales</taxon>
        <taxon>Colwelliaceae</taxon>
        <taxon>Thalassotalea</taxon>
    </lineage>
</organism>
<evidence type="ECO:0000313" key="3">
    <source>
        <dbReference type="Proteomes" id="UP000307999"/>
    </source>
</evidence>
<dbReference type="Proteomes" id="UP000307999">
    <property type="component" value="Unassembled WGS sequence"/>
</dbReference>
<name>A0A4U1B5J0_9GAMM</name>
<feature type="chain" id="PRO_5020594497" evidence="1">
    <location>
        <begin position="21"/>
        <end position="98"/>
    </location>
</feature>
<keyword evidence="3" id="KW-1185">Reference proteome</keyword>
<dbReference type="EMBL" id="SWDB01000017">
    <property type="protein sequence ID" value="TKB45668.1"/>
    <property type="molecule type" value="Genomic_DNA"/>
</dbReference>
<protein>
    <submittedName>
        <fullName evidence="2">Uncharacterized protein</fullName>
    </submittedName>
</protein>
<reference evidence="2 3" key="1">
    <citation type="submission" date="2019-04" db="EMBL/GenBank/DDBJ databases">
        <title>Thalassotalea guangxiensis sp. nov., isolated from sediment of the coastal wetland.</title>
        <authorList>
            <person name="Zheng S."/>
            <person name="Zhang D."/>
        </authorList>
    </citation>
    <scope>NUCLEOTIDE SEQUENCE [LARGE SCALE GENOMIC DNA]</scope>
    <source>
        <strain evidence="2 3">ZS-4</strain>
    </source>
</reference>
<keyword evidence="1" id="KW-0732">Signal</keyword>
<proteinExistence type="predicted"/>
<accession>A0A4U1B5J0</accession>
<feature type="signal peptide" evidence="1">
    <location>
        <begin position="1"/>
        <end position="20"/>
    </location>
</feature>
<evidence type="ECO:0000313" key="2">
    <source>
        <dbReference type="EMBL" id="TKB45668.1"/>
    </source>
</evidence>
<dbReference type="AlphaFoldDB" id="A0A4U1B5J0"/>
<sequence length="98" mass="10410">MNKLATTLTFTALLALPLTAASKPKNPQQACWGQASKVFAQTGEMGKHSAEQPTPRLGLRNLARALYEAGVIADDSMEALGVFVADELGLSIEACMNF</sequence>
<evidence type="ECO:0000256" key="1">
    <source>
        <dbReference type="SAM" id="SignalP"/>
    </source>
</evidence>
<dbReference type="RefSeq" id="WP_136735532.1">
    <property type="nucleotide sequence ID" value="NZ_SWDB01000017.1"/>
</dbReference>